<proteinExistence type="predicted"/>
<evidence type="ECO:0000313" key="1">
    <source>
        <dbReference type="EMBL" id="AAG02740.1"/>
    </source>
</evidence>
<dbReference type="KEGG" id="vg:1494624"/>
<dbReference type="EMBL" id="AF250284">
    <property type="protein sequence ID" value="AAG02740.1"/>
    <property type="molecule type" value="Genomic_DNA"/>
</dbReference>
<evidence type="ECO:0000313" key="2">
    <source>
        <dbReference type="Proteomes" id="UP000000872"/>
    </source>
</evidence>
<protein>
    <submittedName>
        <fullName evidence="1">AMV034</fullName>
    </submittedName>
</protein>
<organism evidence="1 2">
    <name type="scientific">Amsacta moorei entomopoxvirus</name>
    <name type="common">AmEPV</name>
    <dbReference type="NCBI Taxonomy" id="28321"/>
    <lineage>
        <taxon>Viruses</taxon>
        <taxon>Varidnaviria</taxon>
        <taxon>Bamfordvirae</taxon>
        <taxon>Nucleocytoviricota</taxon>
        <taxon>Pokkesviricetes</taxon>
        <taxon>Chitovirales</taxon>
        <taxon>Poxviridae</taxon>
        <taxon>Entomopoxvirinae</taxon>
        <taxon>Betaentomopoxvirus</taxon>
    </lineage>
</organism>
<dbReference type="RefSeq" id="NP_064816.1">
    <property type="nucleotide sequence ID" value="NC_002520.1"/>
</dbReference>
<accession>Q9EN14</accession>
<keyword evidence="2" id="KW-1185">Reference proteome</keyword>
<organismHost>
    <name type="scientific">Amsacta</name>
    <dbReference type="NCBI Taxonomy" id="340055"/>
</organismHost>
<name>Q9EN14_AMEPV</name>
<dbReference type="OrthoDB" id="29345at10239"/>
<dbReference type="GeneID" id="1494624"/>
<gene>
    <name evidence="1" type="primary">AMV034</name>
</gene>
<sequence>MNLEYDNSGTLLAFKDDKNILELSNIDGHIIYDNINEKILNKYDKNTETHVLINNFIYECKIRDCEYISTGNVIVHTSNVDKLLHFNKYCNDIHKILLYDIEIKYNMYKYLKNINAFCDKCYIECFFNIL</sequence>
<reference evidence="1 2" key="1">
    <citation type="journal article" date="2000" name="Virology">
        <title>Complete genomic sequence of the Amsacta moorei entomopoxvirus: analysis and comparison with other poxviruses.</title>
        <authorList>
            <person name="Bawden A.L."/>
            <person name="Glassberg K.J."/>
            <person name="Diggans J."/>
            <person name="Shaw R."/>
            <person name="Farmerie W."/>
            <person name="Moyer R.W."/>
        </authorList>
    </citation>
    <scope>NUCLEOTIDE SEQUENCE [LARGE SCALE GENOMIC DNA]</scope>
</reference>
<dbReference type="Proteomes" id="UP000000872">
    <property type="component" value="Segment"/>
</dbReference>